<name>A0AAE1XXZ6_9LAMI</name>
<dbReference type="Pfam" id="PF13456">
    <property type="entry name" value="RVT_3"/>
    <property type="match status" value="1"/>
</dbReference>
<dbReference type="InterPro" id="IPR002156">
    <property type="entry name" value="RNaseH_domain"/>
</dbReference>
<dbReference type="GO" id="GO:0003676">
    <property type="term" value="F:nucleic acid binding"/>
    <property type="evidence" value="ECO:0007669"/>
    <property type="project" value="InterPro"/>
</dbReference>
<feature type="non-terminal residue" evidence="2">
    <location>
        <position position="120"/>
    </location>
</feature>
<evidence type="ECO:0000313" key="3">
    <source>
        <dbReference type="Proteomes" id="UP001293254"/>
    </source>
</evidence>
<reference evidence="2" key="2">
    <citation type="journal article" date="2024" name="Plant">
        <title>Genomic evolution and insights into agronomic trait innovations of Sesamum species.</title>
        <authorList>
            <person name="Miao H."/>
            <person name="Wang L."/>
            <person name="Qu L."/>
            <person name="Liu H."/>
            <person name="Sun Y."/>
            <person name="Le M."/>
            <person name="Wang Q."/>
            <person name="Wei S."/>
            <person name="Zheng Y."/>
            <person name="Lin W."/>
            <person name="Duan Y."/>
            <person name="Cao H."/>
            <person name="Xiong S."/>
            <person name="Wang X."/>
            <person name="Wei L."/>
            <person name="Li C."/>
            <person name="Ma Q."/>
            <person name="Ju M."/>
            <person name="Zhao R."/>
            <person name="Li G."/>
            <person name="Mu C."/>
            <person name="Tian Q."/>
            <person name="Mei H."/>
            <person name="Zhang T."/>
            <person name="Gao T."/>
            <person name="Zhang H."/>
        </authorList>
    </citation>
    <scope>NUCLEOTIDE SEQUENCE</scope>
    <source>
        <strain evidence="2">3651</strain>
    </source>
</reference>
<dbReference type="Proteomes" id="UP001293254">
    <property type="component" value="Unassembled WGS sequence"/>
</dbReference>
<comment type="caution">
    <text evidence="2">The sequence shown here is derived from an EMBL/GenBank/DDBJ whole genome shotgun (WGS) entry which is preliminary data.</text>
</comment>
<dbReference type="PANTHER" id="PTHR47723:SF19">
    <property type="entry name" value="POLYNUCLEOTIDYL TRANSFERASE, RIBONUCLEASE H-LIKE SUPERFAMILY PROTEIN"/>
    <property type="match status" value="1"/>
</dbReference>
<dbReference type="SUPFAM" id="SSF53098">
    <property type="entry name" value="Ribonuclease H-like"/>
    <property type="match status" value="1"/>
</dbReference>
<dbReference type="EMBL" id="JACGWO010000009">
    <property type="protein sequence ID" value="KAK4420100.1"/>
    <property type="molecule type" value="Genomic_DNA"/>
</dbReference>
<dbReference type="PANTHER" id="PTHR47723">
    <property type="entry name" value="OS05G0353850 PROTEIN"/>
    <property type="match status" value="1"/>
</dbReference>
<dbReference type="InterPro" id="IPR012337">
    <property type="entry name" value="RNaseH-like_sf"/>
</dbReference>
<accession>A0AAE1XXZ6</accession>
<dbReference type="PROSITE" id="PS50879">
    <property type="entry name" value="RNASE_H_1"/>
    <property type="match status" value="1"/>
</dbReference>
<gene>
    <name evidence="2" type="ORF">Salat_2422900</name>
</gene>
<dbReference type="InterPro" id="IPR044730">
    <property type="entry name" value="RNase_H-like_dom_plant"/>
</dbReference>
<sequence length="120" mass="13373">MNIQVKWIVAAHGYYKLNVDGAARGNPGNAGIGGVLRDFKGDFIAGFMNYIGFNTNNESKLLALWNGLKMAKELQITNIILETDSILTLNYFDRDRGPLTTKLVNLAQDCRLMLTEFDNS</sequence>
<proteinExistence type="predicted"/>
<feature type="domain" description="RNase H type-1" evidence="1">
    <location>
        <begin position="11"/>
        <end position="120"/>
    </location>
</feature>
<dbReference type="AlphaFoldDB" id="A0AAE1XXZ6"/>
<evidence type="ECO:0000259" key="1">
    <source>
        <dbReference type="PROSITE" id="PS50879"/>
    </source>
</evidence>
<reference evidence="2" key="1">
    <citation type="submission" date="2020-06" db="EMBL/GenBank/DDBJ databases">
        <authorList>
            <person name="Li T."/>
            <person name="Hu X."/>
            <person name="Zhang T."/>
            <person name="Song X."/>
            <person name="Zhang H."/>
            <person name="Dai N."/>
            <person name="Sheng W."/>
            <person name="Hou X."/>
            <person name="Wei L."/>
        </authorList>
    </citation>
    <scope>NUCLEOTIDE SEQUENCE</scope>
    <source>
        <strain evidence="2">3651</strain>
        <tissue evidence="2">Leaf</tissue>
    </source>
</reference>
<protein>
    <recommendedName>
        <fullName evidence="1">RNase H type-1 domain-containing protein</fullName>
    </recommendedName>
</protein>
<dbReference type="CDD" id="cd06222">
    <property type="entry name" value="RNase_H_like"/>
    <property type="match status" value="1"/>
</dbReference>
<keyword evidence="3" id="KW-1185">Reference proteome</keyword>
<dbReference type="Gene3D" id="3.30.420.10">
    <property type="entry name" value="Ribonuclease H-like superfamily/Ribonuclease H"/>
    <property type="match status" value="1"/>
</dbReference>
<organism evidence="2 3">
    <name type="scientific">Sesamum alatum</name>
    <dbReference type="NCBI Taxonomy" id="300844"/>
    <lineage>
        <taxon>Eukaryota</taxon>
        <taxon>Viridiplantae</taxon>
        <taxon>Streptophyta</taxon>
        <taxon>Embryophyta</taxon>
        <taxon>Tracheophyta</taxon>
        <taxon>Spermatophyta</taxon>
        <taxon>Magnoliopsida</taxon>
        <taxon>eudicotyledons</taxon>
        <taxon>Gunneridae</taxon>
        <taxon>Pentapetalae</taxon>
        <taxon>asterids</taxon>
        <taxon>lamiids</taxon>
        <taxon>Lamiales</taxon>
        <taxon>Pedaliaceae</taxon>
        <taxon>Sesamum</taxon>
    </lineage>
</organism>
<evidence type="ECO:0000313" key="2">
    <source>
        <dbReference type="EMBL" id="KAK4420100.1"/>
    </source>
</evidence>
<dbReference type="GO" id="GO:0004523">
    <property type="term" value="F:RNA-DNA hybrid ribonuclease activity"/>
    <property type="evidence" value="ECO:0007669"/>
    <property type="project" value="InterPro"/>
</dbReference>
<dbReference type="InterPro" id="IPR036397">
    <property type="entry name" value="RNaseH_sf"/>
</dbReference>
<dbReference type="InterPro" id="IPR053151">
    <property type="entry name" value="RNase_H-like"/>
</dbReference>